<keyword evidence="11" id="KW-1185">Reference proteome</keyword>
<proteinExistence type="inferred from homology"/>
<dbReference type="PROSITE" id="PS00687">
    <property type="entry name" value="ALDEHYDE_DEHYDR_GLU"/>
    <property type="match status" value="1"/>
</dbReference>
<feature type="active site" evidence="6 7">
    <location>
        <position position="225"/>
    </location>
</feature>
<dbReference type="GO" id="GO:0004029">
    <property type="term" value="F:aldehyde dehydrogenase (NAD+) activity"/>
    <property type="evidence" value="ECO:0007669"/>
    <property type="project" value="TreeGrafter"/>
</dbReference>
<evidence type="ECO:0000256" key="3">
    <source>
        <dbReference type="ARBA" id="ARBA00023002"/>
    </source>
</evidence>
<dbReference type="Proteomes" id="UP000770015">
    <property type="component" value="Unassembled WGS sequence"/>
</dbReference>
<evidence type="ECO:0000256" key="8">
    <source>
        <dbReference type="RuleBase" id="RU003345"/>
    </source>
</evidence>
<evidence type="ECO:0000256" key="4">
    <source>
        <dbReference type="ARBA" id="ARBA00023027"/>
    </source>
</evidence>
<dbReference type="Gene3D" id="3.40.309.10">
    <property type="entry name" value="Aldehyde Dehydrogenase, Chain A, domain 2"/>
    <property type="match status" value="1"/>
</dbReference>
<keyword evidence="3 5" id="KW-0560">Oxidoreductase</keyword>
<dbReference type="InterPro" id="IPR015590">
    <property type="entry name" value="Aldehyde_DH_dom"/>
</dbReference>
<name>A0A9P8VFY5_9PEZI</name>
<organism evidence="10 11">
    <name type="scientific">Plectosphaerella plurivora</name>
    <dbReference type="NCBI Taxonomy" id="936078"/>
    <lineage>
        <taxon>Eukaryota</taxon>
        <taxon>Fungi</taxon>
        <taxon>Dikarya</taxon>
        <taxon>Ascomycota</taxon>
        <taxon>Pezizomycotina</taxon>
        <taxon>Sordariomycetes</taxon>
        <taxon>Hypocreomycetidae</taxon>
        <taxon>Glomerellales</taxon>
        <taxon>Plectosphaerellaceae</taxon>
        <taxon>Plectosphaerella</taxon>
    </lineage>
</organism>
<protein>
    <recommendedName>
        <fullName evidence="5">Aldehyde dehydrogenase</fullName>
    </recommendedName>
</protein>
<evidence type="ECO:0000256" key="2">
    <source>
        <dbReference type="ARBA" id="ARBA00022746"/>
    </source>
</evidence>
<dbReference type="Pfam" id="PF00171">
    <property type="entry name" value="Aldedh"/>
    <property type="match status" value="1"/>
</dbReference>
<dbReference type="PANTHER" id="PTHR43570">
    <property type="entry name" value="ALDEHYDE DEHYDROGENASE"/>
    <property type="match status" value="1"/>
</dbReference>
<evidence type="ECO:0000313" key="10">
    <source>
        <dbReference type="EMBL" id="KAH6690498.1"/>
    </source>
</evidence>
<dbReference type="GO" id="GO:0006081">
    <property type="term" value="P:aldehyde metabolic process"/>
    <property type="evidence" value="ECO:0007669"/>
    <property type="project" value="InterPro"/>
</dbReference>
<comment type="caution">
    <text evidence="10">The sequence shown here is derived from an EMBL/GenBank/DDBJ whole genome shotgun (WGS) entry which is preliminary data.</text>
</comment>
<evidence type="ECO:0000256" key="6">
    <source>
        <dbReference type="PIRSR" id="PIRSR036492-1"/>
    </source>
</evidence>
<keyword evidence="2" id="KW-0125">Carotenoid biosynthesis</keyword>
<keyword evidence="4" id="KW-0520">NAD</keyword>
<dbReference type="GO" id="GO:0016117">
    <property type="term" value="P:carotenoid biosynthetic process"/>
    <property type="evidence" value="ECO:0007669"/>
    <property type="project" value="UniProtKB-KW"/>
</dbReference>
<gene>
    <name evidence="10" type="ORF">F5X68DRAFT_70525</name>
</gene>
<accession>A0A9P8VFY5</accession>
<dbReference type="InterPro" id="IPR016161">
    <property type="entry name" value="Ald_DH/histidinol_DH"/>
</dbReference>
<evidence type="ECO:0000256" key="5">
    <source>
        <dbReference type="PIRNR" id="PIRNR036492"/>
    </source>
</evidence>
<dbReference type="InterPro" id="IPR016162">
    <property type="entry name" value="Ald_DH_N"/>
</dbReference>
<comment type="similarity">
    <text evidence="1 5 8">Belongs to the aldehyde dehydrogenase family.</text>
</comment>
<dbReference type="CDD" id="cd07135">
    <property type="entry name" value="ALDH_F14-YMR110C"/>
    <property type="match status" value="1"/>
</dbReference>
<dbReference type="EMBL" id="JAGSXJ010000006">
    <property type="protein sequence ID" value="KAH6690498.1"/>
    <property type="molecule type" value="Genomic_DNA"/>
</dbReference>
<dbReference type="SUPFAM" id="SSF53720">
    <property type="entry name" value="ALDH-like"/>
    <property type="match status" value="1"/>
</dbReference>
<dbReference type="OrthoDB" id="440325at2759"/>
<evidence type="ECO:0000313" key="11">
    <source>
        <dbReference type="Proteomes" id="UP000770015"/>
    </source>
</evidence>
<evidence type="ECO:0000256" key="7">
    <source>
        <dbReference type="PROSITE-ProRule" id="PRU10007"/>
    </source>
</evidence>
<dbReference type="Gene3D" id="3.40.605.10">
    <property type="entry name" value="Aldehyde Dehydrogenase, Chain A, domain 1"/>
    <property type="match status" value="1"/>
</dbReference>
<dbReference type="InterPro" id="IPR029510">
    <property type="entry name" value="Ald_DH_CS_GLU"/>
</dbReference>
<feature type="active site" evidence="6">
    <location>
        <position position="259"/>
    </location>
</feature>
<dbReference type="GO" id="GO:0005737">
    <property type="term" value="C:cytoplasm"/>
    <property type="evidence" value="ECO:0007669"/>
    <property type="project" value="TreeGrafter"/>
</dbReference>
<dbReference type="PIRSF" id="PIRSF036492">
    <property type="entry name" value="ALDH"/>
    <property type="match status" value="1"/>
</dbReference>
<feature type="domain" description="Aldehyde dehydrogenase" evidence="9">
    <location>
        <begin position="10"/>
        <end position="443"/>
    </location>
</feature>
<dbReference type="PANTHER" id="PTHR43570:SF11">
    <property type="entry name" value="ALDEHYDE DEHYDROGENASE"/>
    <property type="match status" value="1"/>
</dbReference>
<dbReference type="FunFam" id="3.40.605.10:FF:000004">
    <property type="entry name" value="Aldehyde dehydrogenase"/>
    <property type="match status" value="1"/>
</dbReference>
<dbReference type="InterPro" id="IPR016163">
    <property type="entry name" value="Ald_DH_C"/>
</dbReference>
<reference evidence="10" key="1">
    <citation type="journal article" date="2021" name="Nat. Commun.">
        <title>Genetic determinants of endophytism in the Arabidopsis root mycobiome.</title>
        <authorList>
            <person name="Mesny F."/>
            <person name="Miyauchi S."/>
            <person name="Thiergart T."/>
            <person name="Pickel B."/>
            <person name="Atanasova L."/>
            <person name="Karlsson M."/>
            <person name="Huettel B."/>
            <person name="Barry K.W."/>
            <person name="Haridas S."/>
            <person name="Chen C."/>
            <person name="Bauer D."/>
            <person name="Andreopoulos W."/>
            <person name="Pangilinan J."/>
            <person name="LaButti K."/>
            <person name="Riley R."/>
            <person name="Lipzen A."/>
            <person name="Clum A."/>
            <person name="Drula E."/>
            <person name="Henrissat B."/>
            <person name="Kohler A."/>
            <person name="Grigoriev I.V."/>
            <person name="Martin F.M."/>
            <person name="Hacquard S."/>
        </authorList>
    </citation>
    <scope>NUCLEOTIDE SEQUENCE</scope>
    <source>
        <strain evidence="10">MPI-SDFR-AT-0117</strain>
    </source>
</reference>
<dbReference type="AlphaFoldDB" id="A0A9P8VFY5"/>
<evidence type="ECO:0000256" key="1">
    <source>
        <dbReference type="ARBA" id="ARBA00009986"/>
    </source>
</evidence>
<sequence>MVVDFKIPPFAHTSSEDIEFAAQRLRATFRTGVTKPLEWRRVQLRKLYWAVKDHTAVIQDALKSDLRKSRHEAALTEIDMILAEIMYMLKNLERFSKDEGVADIPLTFALMKARIRKEPLGMVLIIGAYNFPIQLTLLPLVGAIAAGCTAVLKPSEGAPASAMALVKVINAGLDPEAFAVVNGAVPETQQLLDIKWDKIFYTGGTVVGKIIAKKAAETLTPVCLELGGKNPAFVTASGDVNLAARRLGWGKTLNAGQVCLSHNYVLVDRTAAPRLIQAFKDTMATFFPRGAKNSPDYGRIVNERQFQRIKKMLDGTNGDIVVGGEVDEKDLFIEPTIVQVSSPNDIIIQEESFGPVFGILPYDTIDEAIAIANEVDHAPLSLFVFGNDADAEKILSRVTSGGATVNDAFTHASIPVVPFGGIGDSGQGNYKGRASFDCFTHRRSLATVPSWLDALLRVRYMPYSSKELNRLRSMNATTPDFDREGRPVRGLAYWFPFVMGFGAKSVKSMLFRWILLFLTYATLKKRGLF</sequence>
<dbReference type="InterPro" id="IPR012394">
    <property type="entry name" value="Aldehyde_DH_NAD(P)"/>
</dbReference>
<dbReference type="FunFam" id="3.40.309.10:FF:000025">
    <property type="entry name" value="Aldehyde dehydrogenase"/>
    <property type="match status" value="1"/>
</dbReference>
<evidence type="ECO:0000259" key="9">
    <source>
        <dbReference type="Pfam" id="PF00171"/>
    </source>
</evidence>